<evidence type="ECO:0000313" key="1">
    <source>
        <dbReference type="EMBL" id="KAJ8645015.1"/>
    </source>
</evidence>
<sequence>MEKVEVISKELIKPSSPTPPHLRSFKLSLLDQLAPPIYISMIFFYTGKDGDNLQQSYQVAKKLKASLSKTLAIFYPLAGRIKDDDTIDCNDEGAEIFDARVKIQLFEFLKKPPVEVLDQLVPGDILCTRSGAEDVPLAIQVNSFECGGVAIGVPLSHKIVDAAAMVEFISKWAATARGTNEEAKDVTFVSASLFPPRSSVSRHMLPISETVVMRRLVLDANAIAALKARATGCSLLLLPIFPLFPPPPSQPLPTILPDANCIAPLPQQPIASLPSPTSNRPPSCSITLEEENSKASPGPKSQIGFPSNPAPVWQVRKPQAASASPAPAMVQPPLQSSPTWDPGPFHTSHALPTLLHFPQGSSNLATWDLAQIQLLHTHLDSLLRPSQSQPLRKSYASYLSPLAVHPPPALSPSVWKDGKLTLSIPKQIVAFSKESFTFSAIEKFVGRRPLLEQLEQWVKSTWHLSKPCLISLAEKDVASVSPSSITVELEGDVIMDVAVQYENVPCAKCLSSGHISPKCPFRLKSGLLPTLQKNKEDIVSQATEDSSQAVPSEHQPKHSGNSVPTIQVLGVQHFPS</sequence>
<dbReference type="EMBL" id="CM056810">
    <property type="protein sequence ID" value="KAJ8645015.1"/>
    <property type="molecule type" value="Genomic_DNA"/>
</dbReference>
<evidence type="ECO:0000313" key="2">
    <source>
        <dbReference type="Proteomes" id="UP001234297"/>
    </source>
</evidence>
<accession>A0ACC2MH79</accession>
<proteinExistence type="predicted"/>
<organism evidence="1 2">
    <name type="scientific">Persea americana</name>
    <name type="common">Avocado</name>
    <dbReference type="NCBI Taxonomy" id="3435"/>
    <lineage>
        <taxon>Eukaryota</taxon>
        <taxon>Viridiplantae</taxon>
        <taxon>Streptophyta</taxon>
        <taxon>Embryophyta</taxon>
        <taxon>Tracheophyta</taxon>
        <taxon>Spermatophyta</taxon>
        <taxon>Magnoliopsida</taxon>
        <taxon>Magnoliidae</taxon>
        <taxon>Laurales</taxon>
        <taxon>Lauraceae</taxon>
        <taxon>Persea</taxon>
    </lineage>
</organism>
<comment type="caution">
    <text evidence="1">The sequence shown here is derived from an EMBL/GenBank/DDBJ whole genome shotgun (WGS) entry which is preliminary data.</text>
</comment>
<gene>
    <name evidence="1" type="ORF">MRB53_006763</name>
</gene>
<protein>
    <submittedName>
        <fullName evidence="1">Uncharacterized protein</fullName>
    </submittedName>
</protein>
<name>A0ACC2MH79_PERAE</name>
<reference evidence="1 2" key="1">
    <citation type="journal article" date="2022" name="Hortic Res">
        <title>A haplotype resolved chromosomal level avocado genome allows analysis of novel avocado genes.</title>
        <authorList>
            <person name="Nath O."/>
            <person name="Fletcher S.J."/>
            <person name="Hayward A."/>
            <person name="Shaw L.M."/>
            <person name="Masouleh A.K."/>
            <person name="Furtado A."/>
            <person name="Henry R.J."/>
            <person name="Mitter N."/>
        </authorList>
    </citation>
    <scope>NUCLEOTIDE SEQUENCE [LARGE SCALE GENOMIC DNA]</scope>
    <source>
        <strain evidence="2">cv. Hass</strain>
    </source>
</reference>
<keyword evidence="2" id="KW-1185">Reference proteome</keyword>
<dbReference type="Proteomes" id="UP001234297">
    <property type="component" value="Chromosome 2"/>
</dbReference>